<evidence type="ECO:0008006" key="3">
    <source>
        <dbReference type="Google" id="ProtNLM"/>
    </source>
</evidence>
<organism evidence="1 2">
    <name type="scientific">Rhodoferax saidenbachensis</name>
    <dbReference type="NCBI Taxonomy" id="1484693"/>
    <lineage>
        <taxon>Bacteria</taxon>
        <taxon>Pseudomonadati</taxon>
        <taxon>Pseudomonadota</taxon>
        <taxon>Betaproteobacteria</taxon>
        <taxon>Burkholderiales</taxon>
        <taxon>Comamonadaceae</taxon>
        <taxon>Rhodoferax</taxon>
    </lineage>
</organism>
<gene>
    <name evidence="1" type="ORF">J2X15_000278</name>
</gene>
<comment type="caution">
    <text evidence="1">The sequence shown here is derived from an EMBL/GenBank/DDBJ whole genome shotgun (WGS) entry which is preliminary data.</text>
</comment>
<reference evidence="1 2" key="1">
    <citation type="submission" date="2023-07" db="EMBL/GenBank/DDBJ databases">
        <title>Sorghum-associated microbial communities from plants grown in Nebraska, USA.</title>
        <authorList>
            <person name="Schachtman D."/>
        </authorList>
    </citation>
    <scope>NUCLEOTIDE SEQUENCE [LARGE SCALE GENOMIC DNA]</scope>
    <source>
        <strain evidence="1 2">BE308</strain>
    </source>
</reference>
<keyword evidence="2" id="KW-1185">Reference proteome</keyword>
<dbReference type="RefSeq" id="WP_310338715.1">
    <property type="nucleotide sequence ID" value="NZ_JAVDXO010000001.1"/>
</dbReference>
<dbReference type="Proteomes" id="UP001268089">
    <property type="component" value="Unassembled WGS sequence"/>
</dbReference>
<accession>A0ABU1ZHJ9</accession>
<evidence type="ECO:0000313" key="2">
    <source>
        <dbReference type="Proteomes" id="UP001268089"/>
    </source>
</evidence>
<evidence type="ECO:0000313" key="1">
    <source>
        <dbReference type="EMBL" id="MDR7305012.1"/>
    </source>
</evidence>
<name>A0ABU1ZHJ9_9BURK</name>
<sequence length="156" mass="18334">MLLVLKTRFACSAVRCFDEVKTTRLLMHIAQPLVHFTLVEPATLPVQWEEREYKVAMHFMGLIPMGHQMVRISGQDHSATAGKFSAELRDNGSGTLIQRWDHRIFITAAEEGCDYTDQVDIRAGLLTPFVWLFAWYFYRHRQQRWQQLIRRNFSYA</sequence>
<proteinExistence type="predicted"/>
<dbReference type="EMBL" id="JAVDXO010000001">
    <property type="protein sequence ID" value="MDR7305012.1"/>
    <property type="molecule type" value="Genomic_DNA"/>
</dbReference>
<protein>
    <recommendedName>
        <fullName evidence="3">SRPBCC family protein</fullName>
    </recommendedName>
</protein>